<accession>A0A9X2L0X4</accession>
<comment type="caution">
    <text evidence="2">The sequence shown here is derived from an EMBL/GenBank/DDBJ whole genome shotgun (WGS) entry which is preliminary data.</text>
</comment>
<dbReference type="AlphaFoldDB" id="A0A9X2L0X4"/>
<evidence type="ECO:0000256" key="1">
    <source>
        <dbReference type="SAM" id="Phobius"/>
    </source>
</evidence>
<keyword evidence="1" id="KW-0812">Transmembrane</keyword>
<dbReference type="EMBL" id="JANDBC010000001">
    <property type="protein sequence ID" value="MCP9290239.1"/>
    <property type="molecule type" value="Genomic_DNA"/>
</dbReference>
<keyword evidence="1" id="KW-1133">Transmembrane helix</keyword>
<keyword evidence="3" id="KW-1185">Reference proteome</keyword>
<gene>
    <name evidence="2" type="ORF">NM125_01440</name>
</gene>
<feature type="transmembrane region" description="Helical" evidence="1">
    <location>
        <begin position="45"/>
        <end position="64"/>
    </location>
</feature>
<evidence type="ECO:0000313" key="3">
    <source>
        <dbReference type="Proteomes" id="UP001139125"/>
    </source>
</evidence>
<proteinExistence type="predicted"/>
<organism evidence="2 3">
    <name type="scientific">Gracilimonas sediminicola</name>
    <dbReference type="NCBI Taxonomy" id="2952158"/>
    <lineage>
        <taxon>Bacteria</taxon>
        <taxon>Pseudomonadati</taxon>
        <taxon>Balneolota</taxon>
        <taxon>Balneolia</taxon>
        <taxon>Balneolales</taxon>
        <taxon>Balneolaceae</taxon>
        <taxon>Gracilimonas</taxon>
    </lineage>
</organism>
<name>A0A9X2L0X4_9BACT</name>
<evidence type="ECO:0000313" key="2">
    <source>
        <dbReference type="EMBL" id="MCP9290239.1"/>
    </source>
</evidence>
<feature type="transmembrane region" description="Helical" evidence="1">
    <location>
        <begin position="12"/>
        <end position="33"/>
    </location>
</feature>
<sequence length="204" mass="23632">MAAAEFKYTNRQLFLGCASGFFALIFLIAFTYIVFNLNDFLETHAIETLFIIVIGAVMIISFIMKINGGAELKSNMAVTDSSIIVKGEHRYQLSDLLLDEYESDYYHCFHLYTKNKDFTLYTNEKDDLIKHLLNSNIHKHRFEIDAYDFERNSSTVMIKAKSGRMLGFNLDNGAFSIFQEEDAEEDKALFEPKYFIQTPGYKRK</sequence>
<dbReference type="RefSeq" id="WP_255132137.1">
    <property type="nucleotide sequence ID" value="NZ_JANDBC010000001.1"/>
</dbReference>
<reference evidence="2" key="1">
    <citation type="submission" date="2022-06" db="EMBL/GenBank/DDBJ databases">
        <title>Gracilimonas sp. CAU 1638 isolated from sea sediment.</title>
        <authorList>
            <person name="Kim W."/>
        </authorList>
    </citation>
    <scope>NUCLEOTIDE SEQUENCE</scope>
    <source>
        <strain evidence="2">CAU 1638</strain>
    </source>
</reference>
<dbReference type="Proteomes" id="UP001139125">
    <property type="component" value="Unassembled WGS sequence"/>
</dbReference>
<keyword evidence="1" id="KW-0472">Membrane</keyword>
<protein>
    <submittedName>
        <fullName evidence="2">Uncharacterized protein</fullName>
    </submittedName>
</protein>